<sequence>MVLGFHVVDCRSGLQVFRKESILYKNLTHGHVLPFLGISYDVFKGAIRMIVPWMKKGTLRGLVNNYLEPGFRKTLRHSQERRINSYTKCHSDLSTHTKKASSRQPTRGQHPRGRTWFCPFYRSRTGSDRGRKCVKLRVSPWRRRHSLISPELFALEDFGLDSRRQRFSGDVYAFLHVFTQINSPFPESQITKSHSASSEANALTDYCLRQKAPCPTPFGSSPRPVGHFHLRCGRQLRAVTSLLRSVVESPGKPILDAEFRLVIIQSAVEARLRDLLPGRHPNVKWLQMALERTEAFYQGRPTGAPTWVLAMGIDFSDVPLVSTTISDEDVYVARAGKDGSPRARPSNIKSSGRRSSYFSCSEIYVKIYEVLVAEPQTLQRIPAVHQPDLNALGARPLKGDYDLDSTPLLVVLACINQEMLNISWDRARMLFKGAEVIVE</sequence>
<organism evidence="2 3">
    <name type="scientific">Steccherinum ochraceum</name>
    <dbReference type="NCBI Taxonomy" id="92696"/>
    <lineage>
        <taxon>Eukaryota</taxon>
        <taxon>Fungi</taxon>
        <taxon>Dikarya</taxon>
        <taxon>Basidiomycota</taxon>
        <taxon>Agaricomycotina</taxon>
        <taxon>Agaricomycetes</taxon>
        <taxon>Polyporales</taxon>
        <taxon>Steccherinaceae</taxon>
        <taxon>Steccherinum</taxon>
    </lineage>
</organism>
<dbReference type="Proteomes" id="UP000292702">
    <property type="component" value="Unassembled WGS sequence"/>
</dbReference>
<accession>A0A4R0RG43</accession>
<reference evidence="2 3" key="1">
    <citation type="submission" date="2018-11" db="EMBL/GenBank/DDBJ databases">
        <title>Genome assembly of Steccherinum ochraceum LE-BIN_3174, the white-rot fungus of the Steccherinaceae family (The Residual Polyporoid clade, Polyporales, Basidiomycota).</title>
        <authorList>
            <person name="Fedorova T.V."/>
            <person name="Glazunova O.A."/>
            <person name="Landesman E.O."/>
            <person name="Moiseenko K.V."/>
            <person name="Psurtseva N.V."/>
            <person name="Savinova O.S."/>
            <person name="Shakhova N.V."/>
            <person name="Tyazhelova T.V."/>
            <person name="Vasina D.V."/>
        </authorList>
    </citation>
    <scope>NUCLEOTIDE SEQUENCE [LARGE SCALE GENOMIC DNA]</scope>
    <source>
        <strain evidence="2 3">LE-BIN_3174</strain>
    </source>
</reference>
<feature type="region of interest" description="Disordered" evidence="1">
    <location>
        <begin position="91"/>
        <end position="111"/>
    </location>
</feature>
<gene>
    <name evidence="2" type="ORF">EIP91_000261</name>
</gene>
<comment type="caution">
    <text evidence="2">The sequence shown here is derived from an EMBL/GenBank/DDBJ whole genome shotgun (WGS) entry which is preliminary data.</text>
</comment>
<evidence type="ECO:0000256" key="1">
    <source>
        <dbReference type="SAM" id="MobiDB-lite"/>
    </source>
</evidence>
<protein>
    <submittedName>
        <fullName evidence="2">Uncharacterized protein</fullName>
    </submittedName>
</protein>
<evidence type="ECO:0000313" key="3">
    <source>
        <dbReference type="Proteomes" id="UP000292702"/>
    </source>
</evidence>
<name>A0A4R0RG43_9APHY</name>
<dbReference type="AlphaFoldDB" id="A0A4R0RG43"/>
<evidence type="ECO:0000313" key="2">
    <source>
        <dbReference type="EMBL" id="TCD67340.1"/>
    </source>
</evidence>
<proteinExistence type="predicted"/>
<dbReference type="STRING" id="92696.A0A4R0RG43"/>
<keyword evidence="3" id="KW-1185">Reference proteome</keyword>
<dbReference type="EMBL" id="RWJN01000101">
    <property type="protein sequence ID" value="TCD67340.1"/>
    <property type="molecule type" value="Genomic_DNA"/>
</dbReference>